<dbReference type="GO" id="GO:0030515">
    <property type="term" value="F:snoRNA binding"/>
    <property type="evidence" value="ECO:0007669"/>
    <property type="project" value="TreeGrafter"/>
</dbReference>
<protein>
    <recommendedName>
        <fullName evidence="3">BP28 C-terminal domain-containing protein</fullName>
    </recommendedName>
</protein>
<dbReference type="STRING" id="554065.E1ZUR6"/>
<feature type="domain" description="BP28 C-terminal" evidence="3">
    <location>
        <begin position="64"/>
        <end position="130"/>
    </location>
</feature>
<dbReference type="Proteomes" id="UP000008141">
    <property type="component" value="Unassembled WGS sequence"/>
</dbReference>
<dbReference type="PANTHER" id="PTHR13457">
    <property type="entry name" value="BAP28"/>
    <property type="match status" value="1"/>
</dbReference>
<dbReference type="GO" id="GO:0030686">
    <property type="term" value="C:90S preribosome"/>
    <property type="evidence" value="ECO:0007669"/>
    <property type="project" value="TreeGrafter"/>
</dbReference>
<accession>E1ZUR6</accession>
<dbReference type="GO" id="GO:0000462">
    <property type="term" value="P:maturation of SSU-rRNA from tricistronic rRNA transcript (SSU-rRNA, 5.8S rRNA, LSU-rRNA)"/>
    <property type="evidence" value="ECO:0007669"/>
    <property type="project" value="TreeGrafter"/>
</dbReference>
<dbReference type="Pfam" id="PF08146">
    <property type="entry name" value="BP28CT"/>
    <property type="match status" value="1"/>
</dbReference>
<dbReference type="AlphaFoldDB" id="E1ZUR6"/>
<dbReference type="GO" id="GO:0045943">
    <property type="term" value="P:positive regulation of transcription by RNA polymerase I"/>
    <property type="evidence" value="ECO:0007669"/>
    <property type="project" value="TreeGrafter"/>
</dbReference>
<sequence length="139" mass="14331">CSAARCADVAGAVRRQLALAVPARLLLPPLLAHLDAAAEAGPESACGLLGLLGAAVDAMDGAALSSHYEAVAAALLRALDLRRRRPAALLAASDGLDRTEAAAVACYVRLALRLTEARFRPLFLRLLEWADAAPAAGEP</sequence>
<dbReference type="GeneID" id="17349862"/>
<name>E1ZUR6_CHLVA</name>
<evidence type="ECO:0000259" key="3">
    <source>
        <dbReference type="Pfam" id="PF08146"/>
    </source>
</evidence>
<dbReference type="eggNOG" id="KOG1837">
    <property type="taxonomic scope" value="Eukaryota"/>
</dbReference>
<reference evidence="4 5" key="1">
    <citation type="journal article" date="2010" name="Plant Cell">
        <title>The Chlorella variabilis NC64A genome reveals adaptation to photosymbiosis, coevolution with viruses, and cryptic sex.</title>
        <authorList>
            <person name="Blanc G."/>
            <person name="Duncan G."/>
            <person name="Agarkova I."/>
            <person name="Borodovsky M."/>
            <person name="Gurnon J."/>
            <person name="Kuo A."/>
            <person name="Lindquist E."/>
            <person name="Lucas S."/>
            <person name="Pangilinan J."/>
            <person name="Polle J."/>
            <person name="Salamov A."/>
            <person name="Terry A."/>
            <person name="Yamada T."/>
            <person name="Dunigan D.D."/>
            <person name="Grigoriev I.V."/>
            <person name="Claverie J.M."/>
            <person name="Van Etten J.L."/>
        </authorList>
    </citation>
    <scope>NUCLEOTIDE SEQUENCE [LARGE SCALE GENOMIC DNA]</scope>
    <source>
        <strain evidence="4 5">NC64A</strain>
    </source>
</reference>
<evidence type="ECO:0000313" key="4">
    <source>
        <dbReference type="EMBL" id="EFN50429.1"/>
    </source>
</evidence>
<dbReference type="GO" id="GO:0034455">
    <property type="term" value="C:t-UTP complex"/>
    <property type="evidence" value="ECO:0007669"/>
    <property type="project" value="TreeGrafter"/>
</dbReference>
<comment type="subcellular location">
    <subcellularLocation>
        <location evidence="1">Nucleus</location>
    </subcellularLocation>
</comment>
<dbReference type="EMBL" id="GL434204">
    <property type="protein sequence ID" value="EFN50429.1"/>
    <property type="molecule type" value="Genomic_DNA"/>
</dbReference>
<gene>
    <name evidence="4" type="ORF">CHLNCDRAFT_144042</name>
</gene>
<dbReference type="KEGG" id="cvr:CHLNCDRAFT_144042"/>
<keyword evidence="2" id="KW-0539">Nucleus</keyword>
<dbReference type="RefSeq" id="XP_005842561.1">
    <property type="nucleotide sequence ID" value="XM_005842504.1"/>
</dbReference>
<dbReference type="InParanoid" id="E1ZUR6"/>
<feature type="non-terminal residue" evidence="4">
    <location>
        <position position="139"/>
    </location>
</feature>
<evidence type="ECO:0000313" key="5">
    <source>
        <dbReference type="Proteomes" id="UP000008141"/>
    </source>
</evidence>
<organism evidence="5">
    <name type="scientific">Chlorella variabilis</name>
    <name type="common">Green alga</name>
    <dbReference type="NCBI Taxonomy" id="554065"/>
    <lineage>
        <taxon>Eukaryota</taxon>
        <taxon>Viridiplantae</taxon>
        <taxon>Chlorophyta</taxon>
        <taxon>core chlorophytes</taxon>
        <taxon>Trebouxiophyceae</taxon>
        <taxon>Chlorellales</taxon>
        <taxon>Chlorellaceae</taxon>
        <taxon>Chlorella clade</taxon>
        <taxon>Chlorella</taxon>
    </lineage>
</organism>
<dbReference type="InterPro" id="IPR040191">
    <property type="entry name" value="UTP10"/>
</dbReference>
<evidence type="ECO:0000256" key="2">
    <source>
        <dbReference type="ARBA" id="ARBA00023242"/>
    </source>
</evidence>
<proteinExistence type="predicted"/>
<dbReference type="GO" id="GO:0032040">
    <property type="term" value="C:small-subunit processome"/>
    <property type="evidence" value="ECO:0007669"/>
    <property type="project" value="TreeGrafter"/>
</dbReference>
<dbReference type="OrthoDB" id="31183at2759"/>
<feature type="non-terminal residue" evidence="4">
    <location>
        <position position="1"/>
    </location>
</feature>
<dbReference type="InterPro" id="IPR012954">
    <property type="entry name" value="BP28_C_dom"/>
</dbReference>
<evidence type="ECO:0000256" key="1">
    <source>
        <dbReference type="ARBA" id="ARBA00004123"/>
    </source>
</evidence>
<keyword evidence="5" id="KW-1185">Reference proteome</keyword>
<dbReference type="PANTHER" id="PTHR13457:SF1">
    <property type="entry name" value="HEAT REPEAT-CONTAINING PROTEIN 1"/>
    <property type="match status" value="1"/>
</dbReference>